<gene>
    <name evidence="2" type="ORF">GGR32_002250</name>
</gene>
<proteinExistence type="predicted"/>
<dbReference type="AlphaFoldDB" id="A0A840EP76"/>
<dbReference type="EMBL" id="JACIFO010000012">
    <property type="protein sequence ID" value="MBB4119938.1"/>
    <property type="molecule type" value="Genomic_DNA"/>
</dbReference>
<dbReference type="Proteomes" id="UP000553034">
    <property type="component" value="Unassembled WGS sequence"/>
</dbReference>
<comment type="caution">
    <text evidence="2">The sequence shown here is derived from an EMBL/GenBank/DDBJ whole genome shotgun (WGS) entry which is preliminary data.</text>
</comment>
<name>A0A840EP76_9FLAO</name>
<dbReference type="InterPro" id="IPR058505">
    <property type="entry name" value="DUF8192"/>
</dbReference>
<feature type="domain" description="DUF8192" evidence="1">
    <location>
        <begin position="42"/>
        <end position="141"/>
    </location>
</feature>
<reference evidence="2 3" key="1">
    <citation type="submission" date="2020-08" db="EMBL/GenBank/DDBJ databases">
        <title>Genomic Encyclopedia of Type Strains, Phase IV (KMG-IV): sequencing the most valuable type-strain genomes for metagenomic binning, comparative biology and taxonomic classification.</title>
        <authorList>
            <person name="Goeker M."/>
        </authorList>
    </citation>
    <scope>NUCLEOTIDE SEQUENCE [LARGE SCALE GENOMIC DNA]</scope>
    <source>
        <strain evidence="2 3">DSM 29568</strain>
    </source>
</reference>
<sequence length="147" mass="16373">MKHLSIIIMLLSAMSSLGQIRNFKDIPKDILEKLDKTGADASPLLNSYEAAYLNVIFKDSLKGFDFTGKKVGFIHRGVKSDKQEYFSDVKGRYHSNSTPVGGSGLYIFDAAQKVESGGYDAAIVYWSKLFIPTNKVVKKLKTRTSKK</sequence>
<accession>A0A840EP76</accession>
<dbReference type="RefSeq" id="WP_183478273.1">
    <property type="nucleotide sequence ID" value="NZ_JACIFO010000012.1"/>
</dbReference>
<dbReference type="Pfam" id="PF26612">
    <property type="entry name" value="DUF8192"/>
    <property type="match status" value="1"/>
</dbReference>
<organism evidence="2 3">
    <name type="scientific">Mesonia hippocampi</name>
    <dbReference type="NCBI Taxonomy" id="1628250"/>
    <lineage>
        <taxon>Bacteria</taxon>
        <taxon>Pseudomonadati</taxon>
        <taxon>Bacteroidota</taxon>
        <taxon>Flavobacteriia</taxon>
        <taxon>Flavobacteriales</taxon>
        <taxon>Flavobacteriaceae</taxon>
        <taxon>Mesonia</taxon>
    </lineage>
</organism>
<protein>
    <recommendedName>
        <fullName evidence="1">DUF8192 domain-containing protein</fullName>
    </recommendedName>
</protein>
<keyword evidence="3" id="KW-1185">Reference proteome</keyword>
<evidence type="ECO:0000313" key="2">
    <source>
        <dbReference type="EMBL" id="MBB4119938.1"/>
    </source>
</evidence>
<evidence type="ECO:0000313" key="3">
    <source>
        <dbReference type="Proteomes" id="UP000553034"/>
    </source>
</evidence>
<evidence type="ECO:0000259" key="1">
    <source>
        <dbReference type="Pfam" id="PF26612"/>
    </source>
</evidence>